<accession>A0A0G1PH29</accession>
<reference evidence="3 4" key="1">
    <citation type="journal article" date="2015" name="Nature">
        <title>rRNA introns, odd ribosomes, and small enigmatic genomes across a large radiation of phyla.</title>
        <authorList>
            <person name="Brown C.T."/>
            <person name="Hug L.A."/>
            <person name="Thomas B.C."/>
            <person name="Sharon I."/>
            <person name="Castelle C.J."/>
            <person name="Singh A."/>
            <person name="Wilkins M.J."/>
            <person name="Williams K.H."/>
            <person name="Banfield J.F."/>
        </authorList>
    </citation>
    <scope>NUCLEOTIDE SEQUENCE [LARGE SCALE GENOMIC DNA]</scope>
</reference>
<protein>
    <submittedName>
        <fullName evidence="3">Uncharacterized protein</fullName>
    </submittedName>
</protein>
<feature type="compositionally biased region" description="Basic and acidic residues" evidence="2">
    <location>
        <begin position="166"/>
        <end position="181"/>
    </location>
</feature>
<evidence type="ECO:0000256" key="2">
    <source>
        <dbReference type="SAM" id="MobiDB-lite"/>
    </source>
</evidence>
<feature type="compositionally biased region" description="Basic and acidic residues" evidence="2">
    <location>
        <begin position="135"/>
        <end position="144"/>
    </location>
</feature>
<sequence length="250" mass="28103">MEGRSFENPADVERRTLSPEKIEKVLASEIQVLEAGGKEEKGRRKSLGFLATTFGAVALSSLNVSGSKAEGADFSWDNLLNTGIGAAERIIVEQQRIEQERIRKEERARREELREIERTERAKIGTSGKIMQEKIRQRGTTNRERLKKGQSIPPASESEVSGPFGEIKEREREGTDLKEKVPALNPEAIKEAGKIKGAEDFRAGLREMRIKEGDHEQYIVGYVLGWMGERDKAAREKPKSTMPGPKNLRF</sequence>
<evidence type="ECO:0000313" key="3">
    <source>
        <dbReference type="EMBL" id="KKU04708.1"/>
    </source>
</evidence>
<comment type="caution">
    <text evidence="3">The sequence shown here is derived from an EMBL/GenBank/DDBJ whole genome shotgun (WGS) entry which is preliminary data.</text>
</comment>
<dbReference type="Proteomes" id="UP000034696">
    <property type="component" value="Unassembled WGS sequence"/>
</dbReference>
<gene>
    <name evidence="3" type="ORF">UX06_C0011G0019</name>
</gene>
<proteinExistence type="predicted"/>
<feature type="region of interest" description="Disordered" evidence="2">
    <location>
        <begin position="135"/>
        <end position="185"/>
    </location>
</feature>
<evidence type="ECO:0000313" key="4">
    <source>
        <dbReference type="Proteomes" id="UP000034696"/>
    </source>
</evidence>
<feature type="coiled-coil region" evidence="1">
    <location>
        <begin position="94"/>
        <end position="122"/>
    </location>
</feature>
<name>A0A0G1PH29_9BACT</name>
<dbReference type="AlphaFoldDB" id="A0A0G1PH29"/>
<organism evidence="3 4">
    <name type="scientific">Candidatus Giovannonibacteria bacterium GW2011_GWA2_45_21</name>
    <dbReference type="NCBI Taxonomy" id="1618649"/>
    <lineage>
        <taxon>Bacteria</taxon>
        <taxon>Candidatus Giovannoniibacteriota</taxon>
    </lineage>
</organism>
<dbReference type="EMBL" id="LCKT01000011">
    <property type="protein sequence ID" value="KKU04708.1"/>
    <property type="molecule type" value="Genomic_DNA"/>
</dbReference>
<evidence type="ECO:0000256" key="1">
    <source>
        <dbReference type="SAM" id="Coils"/>
    </source>
</evidence>
<keyword evidence="1" id="KW-0175">Coiled coil</keyword>